<evidence type="ECO:0000259" key="5">
    <source>
        <dbReference type="PROSITE" id="PS50106"/>
    </source>
</evidence>
<name>A0A1G2KV29_9BACT</name>
<comment type="caution">
    <text evidence="6">The sequence shown here is derived from an EMBL/GenBank/DDBJ whole genome shotgun (WGS) entry which is preliminary data.</text>
</comment>
<keyword evidence="4" id="KW-1133">Transmembrane helix</keyword>
<dbReference type="SMART" id="SM00228">
    <property type="entry name" value="PDZ"/>
    <property type="match status" value="1"/>
</dbReference>
<dbReference type="Gene3D" id="2.30.42.10">
    <property type="match status" value="1"/>
</dbReference>
<dbReference type="PROSITE" id="PS50106">
    <property type="entry name" value="PDZ"/>
    <property type="match status" value="1"/>
</dbReference>
<dbReference type="PANTHER" id="PTHR43343">
    <property type="entry name" value="PEPTIDASE S12"/>
    <property type="match status" value="1"/>
</dbReference>
<sequence>MRDEQQPTTRQIVLFTVLLSLIVSVIGTVLSLGLLGPLLGTGDAAGGPIQFNKPGILERIRETVTEKETTERIVRQDELVVKVVEEMSPAVVSIVATKDVPVIERYYVDPFADDPFYRQFFGNGSGVQIPQFRQKGTEKQEVSSGTGFIASSDGLIVTNKHVVSDAEAEFTVFLNDGRKKAVRVLARDPLQDIAILKIEGSDLPIARLGDSGGIKIGQSVIAIGNALGEFRNTVSVGVVSGLQRSVVASAPGVGSEELQELIQSDAAINPGNSGGPLLNLRGEVIGINTAMAQGAENIAFAIPINKAKHDLESVKKFGKIIHPFLGVRYQLVTKELAEEKKLGRDYGVLLVGATQDLAVVKGSPAEKAGLKEGDIIMELNGERIDVQHALATILQKYQAGDDITLKIFRDGREFEAKAKLEERK</sequence>
<keyword evidence="4" id="KW-0812">Transmembrane</keyword>
<dbReference type="PRINTS" id="PR00834">
    <property type="entry name" value="PROTEASES2C"/>
</dbReference>
<gene>
    <name evidence="6" type="ORF">A3C92_03280</name>
</gene>
<proteinExistence type="inferred from homology"/>
<evidence type="ECO:0000256" key="2">
    <source>
        <dbReference type="ARBA" id="ARBA00022670"/>
    </source>
</evidence>
<accession>A0A1G2KV29</accession>
<dbReference type="EMBL" id="MHQN01000021">
    <property type="protein sequence ID" value="OHA03266.1"/>
    <property type="molecule type" value="Genomic_DNA"/>
</dbReference>
<evidence type="ECO:0000256" key="3">
    <source>
        <dbReference type="ARBA" id="ARBA00022801"/>
    </source>
</evidence>
<keyword evidence="3" id="KW-0378">Hydrolase</keyword>
<dbReference type="AlphaFoldDB" id="A0A1G2KV29"/>
<reference evidence="6 7" key="1">
    <citation type="journal article" date="2016" name="Nat. Commun.">
        <title>Thousands of microbial genomes shed light on interconnected biogeochemical processes in an aquifer system.</title>
        <authorList>
            <person name="Anantharaman K."/>
            <person name="Brown C.T."/>
            <person name="Hug L.A."/>
            <person name="Sharon I."/>
            <person name="Castelle C.J."/>
            <person name="Probst A.J."/>
            <person name="Thomas B.C."/>
            <person name="Singh A."/>
            <person name="Wilkins M.J."/>
            <person name="Karaoz U."/>
            <person name="Brodie E.L."/>
            <person name="Williams K.H."/>
            <person name="Hubbard S.S."/>
            <person name="Banfield J.F."/>
        </authorList>
    </citation>
    <scope>NUCLEOTIDE SEQUENCE [LARGE SCALE GENOMIC DNA]</scope>
</reference>
<evidence type="ECO:0000256" key="4">
    <source>
        <dbReference type="SAM" id="Phobius"/>
    </source>
</evidence>
<feature type="domain" description="PDZ" evidence="5">
    <location>
        <begin position="333"/>
        <end position="411"/>
    </location>
</feature>
<organism evidence="6 7">
    <name type="scientific">Candidatus Sungbacteria bacterium RIFCSPHIGHO2_02_FULL_53_17</name>
    <dbReference type="NCBI Taxonomy" id="1802275"/>
    <lineage>
        <taxon>Bacteria</taxon>
        <taxon>Candidatus Sungiibacteriota</taxon>
    </lineage>
</organism>
<dbReference type="Gene3D" id="2.40.10.10">
    <property type="entry name" value="Trypsin-like serine proteases"/>
    <property type="match status" value="2"/>
</dbReference>
<dbReference type="GO" id="GO:0004252">
    <property type="term" value="F:serine-type endopeptidase activity"/>
    <property type="evidence" value="ECO:0007669"/>
    <property type="project" value="InterPro"/>
</dbReference>
<dbReference type="PANTHER" id="PTHR43343:SF3">
    <property type="entry name" value="PROTEASE DO-LIKE 8, CHLOROPLASTIC"/>
    <property type="match status" value="1"/>
</dbReference>
<dbReference type="Proteomes" id="UP000177177">
    <property type="component" value="Unassembled WGS sequence"/>
</dbReference>
<comment type="similarity">
    <text evidence="1">Belongs to the peptidase S1C family.</text>
</comment>
<dbReference type="SUPFAM" id="SSF50494">
    <property type="entry name" value="Trypsin-like serine proteases"/>
    <property type="match status" value="1"/>
</dbReference>
<dbReference type="InterPro" id="IPR036034">
    <property type="entry name" value="PDZ_sf"/>
</dbReference>
<dbReference type="GO" id="GO:0006508">
    <property type="term" value="P:proteolysis"/>
    <property type="evidence" value="ECO:0007669"/>
    <property type="project" value="UniProtKB-KW"/>
</dbReference>
<dbReference type="InterPro" id="IPR043504">
    <property type="entry name" value="Peptidase_S1_PA_chymotrypsin"/>
</dbReference>
<dbReference type="InterPro" id="IPR001478">
    <property type="entry name" value="PDZ"/>
</dbReference>
<keyword evidence="2" id="KW-0645">Protease</keyword>
<dbReference type="InterPro" id="IPR051201">
    <property type="entry name" value="Chloro_Bact_Ser_Proteases"/>
</dbReference>
<evidence type="ECO:0000313" key="6">
    <source>
        <dbReference type="EMBL" id="OHA03266.1"/>
    </source>
</evidence>
<keyword evidence="4" id="KW-0472">Membrane</keyword>
<dbReference type="SUPFAM" id="SSF50156">
    <property type="entry name" value="PDZ domain-like"/>
    <property type="match status" value="1"/>
</dbReference>
<dbReference type="Pfam" id="PF13180">
    <property type="entry name" value="PDZ_2"/>
    <property type="match status" value="1"/>
</dbReference>
<evidence type="ECO:0000256" key="1">
    <source>
        <dbReference type="ARBA" id="ARBA00010541"/>
    </source>
</evidence>
<dbReference type="InterPro" id="IPR001940">
    <property type="entry name" value="Peptidase_S1C"/>
</dbReference>
<protein>
    <recommendedName>
        <fullName evidence="5">PDZ domain-containing protein</fullName>
    </recommendedName>
</protein>
<dbReference type="Pfam" id="PF13365">
    <property type="entry name" value="Trypsin_2"/>
    <property type="match status" value="1"/>
</dbReference>
<evidence type="ECO:0000313" key="7">
    <source>
        <dbReference type="Proteomes" id="UP000177177"/>
    </source>
</evidence>
<dbReference type="InterPro" id="IPR009003">
    <property type="entry name" value="Peptidase_S1_PA"/>
</dbReference>
<feature type="transmembrane region" description="Helical" evidence="4">
    <location>
        <begin position="12"/>
        <end position="35"/>
    </location>
</feature>